<dbReference type="InterPro" id="IPR038892">
    <property type="entry name" value="SMCHD1"/>
</dbReference>
<dbReference type="InterPro" id="IPR009057">
    <property type="entry name" value="Homeodomain-like_sf"/>
</dbReference>
<feature type="domain" description="SMCHD1 ribosomal S5" evidence="2">
    <location>
        <begin position="116"/>
        <end position="164"/>
    </location>
</feature>
<dbReference type="Gene3D" id="1.10.10.10">
    <property type="entry name" value="Winged helix-like DNA-binding domain superfamily/Winged helix DNA-binding domain"/>
    <property type="match status" value="1"/>
</dbReference>
<dbReference type="PANTHER" id="PTHR22640:SF2">
    <property type="entry name" value="STRUCTURAL MAINTENANCE OF CHROMOSOMES FLEXIBLE HINGE DOMAIN-CONTAINING PROTEIN 1"/>
    <property type="match status" value="1"/>
</dbReference>
<evidence type="ECO:0000313" key="5">
    <source>
        <dbReference type="Proteomes" id="UP001274896"/>
    </source>
</evidence>
<accession>A0AAE0R762</accession>
<dbReference type="GO" id="GO:0006302">
    <property type="term" value="P:double-strand break repair"/>
    <property type="evidence" value="ECO:0007669"/>
    <property type="project" value="InterPro"/>
</dbReference>
<evidence type="ECO:0000313" key="4">
    <source>
        <dbReference type="EMBL" id="KAK3545451.1"/>
    </source>
</evidence>
<dbReference type="Proteomes" id="UP001274896">
    <property type="component" value="Unassembled WGS sequence"/>
</dbReference>
<feature type="domain" description="Sleeping Beauty transposase HTH" evidence="3">
    <location>
        <begin position="1"/>
        <end position="53"/>
    </location>
</feature>
<dbReference type="PANTHER" id="PTHR22640">
    <property type="entry name" value="STRUCTURAL MAINTENANCE OF CHROMOSOMES FLEXIBLE HINGE DOMAIN-CONTAINING PROTEIN 1"/>
    <property type="match status" value="1"/>
</dbReference>
<gene>
    <name evidence="4" type="ORF">QTP70_007701</name>
</gene>
<protein>
    <submittedName>
        <fullName evidence="4">Uncharacterized protein</fullName>
    </submittedName>
</protein>
<dbReference type="SUPFAM" id="SSF46689">
    <property type="entry name" value="Homeodomain-like"/>
    <property type="match status" value="1"/>
</dbReference>
<keyword evidence="5" id="KW-1185">Reference proteome</keyword>
<dbReference type="AlphaFoldDB" id="A0AAE0R762"/>
<dbReference type="EMBL" id="JAUCMX010000005">
    <property type="protein sequence ID" value="KAK3545451.1"/>
    <property type="molecule type" value="Genomic_DNA"/>
</dbReference>
<comment type="caution">
    <text evidence="4">The sequence shown here is derived from an EMBL/GenBank/DDBJ whole genome shotgun (WGS) entry which is preliminary data.</text>
</comment>
<evidence type="ECO:0000259" key="2">
    <source>
        <dbReference type="Pfam" id="PF22899"/>
    </source>
</evidence>
<proteinExistence type="predicted"/>
<dbReference type="InterPro" id="IPR036388">
    <property type="entry name" value="WH-like_DNA-bd_sf"/>
</dbReference>
<evidence type="ECO:0000256" key="1">
    <source>
        <dbReference type="SAM" id="MobiDB-lite"/>
    </source>
</evidence>
<organism evidence="4 5">
    <name type="scientific">Hemibagrus guttatus</name>
    <dbReference type="NCBI Taxonomy" id="175788"/>
    <lineage>
        <taxon>Eukaryota</taxon>
        <taxon>Metazoa</taxon>
        <taxon>Chordata</taxon>
        <taxon>Craniata</taxon>
        <taxon>Vertebrata</taxon>
        <taxon>Euteleostomi</taxon>
        <taxon>Actinopterygii</taxon>
        <taxon>Neopterygii</taxon>
        <taxon>Teleostei</taxon>
        <taxon>Ostariophysi</taxon>
        <taxon>Siluriformes</taxon>
        <taxon>Bagridae</taxon>
        <taxon>Hemibagrus</taxon>
    </lineage>
</organism>
<dbReference type="InterPro" id="IPR055109">
    <property type="entry name" value="SMCHD1_S5"/>
</dbReference>
<evidence type="ECO:0000259" key="3">
    <source>
        <dbReference type="Pfam" id="PF25787"/>
    </source>
</evidence>
<dbReference type="Pfam" id="PF25787">
    <property type="entry name" value="HTH_SB"/>
    <property type="match status" value="1"/>
</dbReference>
<sequence>MPRSKEIQKQMREKVIEIYQSGKGYKAISKALGLPRTTVRAIIYKWRKHGTVENLPRSGRPTKMTPRAQRQLIQEVTKDPTTTSKELQASLASVKICLIDRHPRMPKMLNLREIDNDMQTLYINSSVAEFEFKATREGDAKVEGLIRYHPFLFDRETYPEDPYAFKPALPEGPRGVPRPAEGHSLSSVSWVFPGASSRWGMPGTPPQGDVLEASETDARATSTVPFRCGGAEALL</sequence>
<dbReference type="Pfam" id="PF22899">
    <property type="entry name" value="SMCHD1_S5"/>
    <property type="match status" value="1"/>
</dbReference>
<reference evidence="4" key="1">
    <citation type="submission" date="2023-06" db="EMBL/GenBank/DDBJ databases">
        <title>Male Hemibagrus guttatus genome.</title>
        <authorList>
            <person name="Bian C."/>
        </authorList>
    </citation>
    <scope>NUCLEOTIDE SEQUENCE</scope>
    <source>
        <strain evidence="4">Male_cb2023</strain>
        <tissue evidence="4">Muscle</tissue>
    </source>
</reference>
<dbReference type="InterPro" id="IPR057667">
    <property type="entry name" value="HTH_SB"/>
</dbReference>
<feature type="region of interest" description="Disordered" evidence="1">
    <location>
        <begin position="199"/>
        <end position="223"/>
    </location>
</feature>
<name>A0AAE0R762_9TELE</name>